<dbReference type="Proteomes" id="UP001147695">
    <property type="component" value="Unassembled WGS sequence"/>
</dbReference>
<proteinExistence type="predicted"/>
<organism evidence="2 3">
    <name type="scientific">Penicillium brevicompactum</name>
    <dbReference type="NCBI Taxonomy" id="5074"/>
    <lineage>
        <taxon>Eukaryota</taxon>
        <taxon>Fungi</taxon>
        <taxon>Dikarya</taxon>
        <taxon>Ascomycota</taxon>
        <taxon>Pezizomycotina</taxon>
        <taxon>Eurotiomycetes</taxon>
        <taxon>Eurotiomycetidae</taxon>
        <taxon>Eurotiales</taxon>
        <taxon>Aspergillaceae</taxon>
        <taxon>Penicillium</taxon>
    </lineage>
</organism>
<reference evidence="2" key="2">
    <citation type="journal article" date="2023" name="IMA Fungus">
        <title>Comparative genomic study of the Penicillium genus elucidates a diverse pangenome and 15 lateral gene transfer events.</title>
        <authorList>
            <person name="Petersen C."/>
            <person name="Sorensen T."/>
            <person name="Nielsen M.R."/>
            <person name="Sondergaard T.E."/>
            <person name="Sorensen J.L."/>
            <person name="Fitzpatrick D.A."/>
            <person name="Frisvad J.C."/>
            <person name="Nielsen K.L."/>
        </authorList>
    </citation>
    <scope>NUCLEOTIDE SEQUENCE</scope>
    <source>
        <strain evidence="2">IBT 35673</strain>
    </source>
</reference>
<protein>
    <recommendedName>
        <fullName evidence="1">Rhodopsin domain-containing protein</fullName>
    </recommendedName>
</protein>
<sequence>MIFERVCIFSILRIVELKKYETNNLTYASSLSLIWAIMELDTAIVCGSFLLMKPILFSCVGLLWRRVSNLGSHSTSDPSGEAHR</sequence>
<evidence type="ECO:0000313" key="2">
    <source>
        <dbReference type="EMBL" id="KAJ5330172.1"/>
    </source>
</evidence>
<accession>A0A9W9QFQ1</accession>
<dbReference type="EMBL" id="JAPZBQ010000005">
    <property type="protein sequence ID" value="KAJ5330172.1"/>
    <property type="molecule type" value="Genomic_DNA"/>
</dbReference>
<dbReference type="Pfam" id="PF20684">
    <property type="entry name" value="Fung_rhodopsin"/>
    <property type="match status" value="1"/>
</dbReference>
<reference evidence="2" key="1">
    <citation type="submission" date="2022-12" db="EMBL/GenBank/DDBJ databases">
        <authorList>
            <person name="Petersen C."/>
        </authorList>
    </citation>
    <scope>NUCLEOTIDE SEQUENCE</scope>
    <source>
        <strain evidence="2">IBT 35673</strain>
    </source>
</reference>
<feature type="domain" description="Rhodopsin" evidence="1">
    <location>
        <begin position="6"/>
        <end position="56"/>
    </location>
</feature>
<dbReference type="InterPro" id="IPR049326">
    <property type="entry name" value="Rhodopsin_dom_fungi"/>
</dbReference>
<comment type="caution">
    <text evidence="2">The sequence shown here is derived from an EMBL/GenBank/DDBJ whole genome shotgun (WGS) entry which is preliminary data.</text>
</comment>
<dbReference type="AlphaFoldDB" id="A0A9W9QFQ1"/>
<gene>
    <name evidence="2" type="ORF">N7452_010562</name>
</gene>
<evidence type="ECO:0000259" key="1">
    <source>
        <dbReference type="Pfam" id="PF20684"/>
    </source>
</evidence>
<name>A0A9W9QFQ1_PENBR</name>
<evidence type="ECO:0000313" key="3">
    <source>
        <dbReference type="Proteomes" id="UP001147695"/>
    </source>
</evidence>